<dbReference type="AlphaFoldDB" id="A0A9X3LWS5"/>
<keyword evidence="2" id="KW-1185">Reference proteome</keyword>
<dbReference type="Proteomes" id="UP001146468">
    <property type="component" value="Unassembled WGS sequence"/>
</dbReference>
<accession>A0A9X3LWS5</accession>
<reference evidence="1" key="1">
    <citation type="submission" date="2022-02" db="EMBL/GenBank/DDBJ databases">
        <title>Corynebacterium sp. from urogenital microbiome.</title>
        <authorList>
            <person name="Cappelli E.A."/>
            <person name="Ribeiro T.G."/>
            <person name="Peixe L."/>
        </authorList>
    </citation>
    <scope>NUCLEOTIDE SEQUENCE</scope>
    <source>
        <strain evidence="1">C8Ua_172</strain>
    </source>
</reference>
<evidence type="ECO:0000313" key="1">
    <source>
        <dbReference type="EMBL" id="MCZ9294550.1"/>
    </source>
</evidence>
<dbReference type="EMBL" id="JAKMUS010000014">
    <property type="protein sequence ID" value="MCZ9294550.1"/>
    <property type="molecule type" value="Genomic_DNA"/>
</dbReference>
<dbReference type="RefSeq" id="WP_269965971.1">
    <property type="nucleotide sequence ID" value="NZ_JAKMUS010000014.1"/>
</dbReference>
<evidence type="ECO:0000313" key="2">
    <source>
        <dbReference type="Proteomes" id="UP001146468"/>
    </source>
</evidence>
<protein>
    <submittedName>
        <fullName evidence="1">Uncharacterized protein</fullName>
    </submittedName>
</protein>
<gene>
    <name evidence="1" type="ORF">L8U60_08635</name>
</gene>
<sequence>MNEKMSFADFIGNSSTFSGGLNQIIETTFGFIMPLVKSAEGLVTLLKLLP</sequence>
<proteinExistence type="predicted"/>
<name>A0A9X3LWS5_9CORY</name>
<organism evidence="1 2">
    <name type="scientific">Corynebacterium meitnerae</name>
    <dbReference type="NCBI Taxonomy" id="2913498"/>
    <lineage>
        <taxon>Bacteria</taxon>
        <taxon>Bacillati</taxon>
        <taxon>Actinomycetota</taxon>
        <taxon>Actinomycetes</taxon>
        <taxon>Mycobacteriales</taxon>
        <taxon>Corynebacteriaceae</taxon>
        <taxon>Corynebacterium</taxon>
    </lineage>
</organism>
<comment type="caution">
    <text evidence="1">The sequence shown here is derived from an EMBL/GenBank/DDBJ whole genome shotgun (WGS) entry which is preliminary data.</text>
</comment>